<dbReference type="NCBIfam" id="NF009007">
    <property type="entry name" value="PRK12352.1"/>
    <property type="match status" value="1"/>
</dbReference>
<dbReference type="InterPro" id="IPR001048">
    <property type="entry name" value="Asp/Glu/Uridylate_kinase"/>
</dbReference>
<dbReference type="GO" id="GO:0019546">
    <property type="term" value="P:L-arginine deiminase pathway"/>
    <property type="evidence" value="ECO:0007669"/>
    <property type="project" value="TreeGrafter"/>
</dbReference>
<proteinExistence type="inferred from homology"/>
<evidence type="ECO:0000313" key="11">
    <source>
        <dbReference type="EMBL" id="QQK77221.1"/>
    </source>
</evidence>
<dbReference type="KEGG" id="scia:HUG15_17645"/>
<evidence type="ECO:0000256" key="4">
    <source>
        <dbReference type="ARBA" id="ARBA00022503"/>
    </source>
</evidence>
<evidence type="ECO:0000256" key="1">
    <source>
        <dbReference type="ARBA" id="ARBA00005118"/>
    </source>
</evidence>
<feature type="domain" description="Aspartate/glutamate/uridylate kinase" evidence="10">
    <location>
        <begin position="3"/>
        <end position="293"/>
    </location>
</feature>
<evidence type="ECO:0000256" key="7">
    <source>
        <dbReference type="ARBA" id="ARBA00048467"/>
    </source>
</evidence>
<dbReference type="Pfam" id="PF00696">
    <property type="entry name" value="AA_kinase"/>
    <property type="match status" value="1"/>
</dbReference>
<dbReference type="AlphaFoldDB" id="A0A7T6Z5D9"/>
<evidence type="ECO:0000256" key="3">
    <source>
        <dbReference type="ARBA" id="ARBA00013070"/>
    </source>
</evidence>
<evidence type="ECO:0000256" key="8">
    <source>
        <dbReference type="NCBIfam" id="TIGR00746"/>
    </source>
</evidence>
<evidence type="ECO:0000256" key="2">
    <source>
        <dbReference type="ARBA" id="ARBA00011066"/>
    </source>
</evidence>
<dbReference type="GO" id="GO:0005829">
    <property type="term" value="C:cytosol"/>
    <property type="evidence" value="ECO:0007669"/>
    <property type="project" value="TreeGrafter"/>
</dbReference>
<dbReference type="Proteomes" id="UP000595823">
    <property type="component" value="Chromosome"/>
</dbReference>
<evidence type="ECO:0000259" key="10">
    <source>
        <dbReference type="Pfam" id="PF00696"/>
    </source>
</evidence>
<keyword evidence="12" id="KW-1185">Reference proteome</keyword>
<accession>A0A7T6Z5D9</accession>
<keyword evidence="4" id="KW-0056">Arginine metabolism</keyword>
<dbReference type="InterPro" id="IPR036393">
    <property type="entry name" value="AceGlu_kinase-like_sf"/>
</dbReference>
<reference evidence="11 12" key="1">
    <citation type="submission" date="2020-06" db="EMBL/GenBank/DDBJ databases">
        <title>Genomic analysis of Salicibibacter sp. NKC5-3.</title>
        <authorList>
            <person name="Oh Y.J."/>
        </authorList>
    </citation>
    <scope>NUCLEOTIDE SEQUENCE [LARGE SCALE GENOMIC DNA]</scope>
    <source>
        <strain evidence="11 12">NKC5-3</strain>
    </source>
</reference>
<dbReference type="SUPFAM" id="SSF53633">
    <property type="entry name" value="Carbamate kinase-like"/>
    <property type="match status" value="1"/>
</dbReference>
<name>A0A7T6Z5D9_9BACI</name>
<dbReference type="Gene3D" id="3.40.1160.10">
    <property type="entry name" value="Acetylglutamate kinase-like"/>
    <property type="match status" value="1"/>
</dbReference>
<evidence type="ECO:0000256" key="5">
    <source>
        <dbReference type="ARBA" id="ARBA00022679"/>
    </source>
</evidence>
<dbReference type="PANTHER" id="PTHR30409">
    <property type="entry name" value="CARBAMATE KINASE"/>
    <property type="match status" value="1"/>
</dbReference>
<protein>
    <recommendedName>
        <fullName evidence="3 8">Carbamate kinase</fullName>
    </recommendedName>
</protein>
<dbReference type="CDD" id="cd04235">
    <property type="entry name" value="AAK_CK"/>
    <property type="match status" value="1"/>
</dbReference>
<comment type="pathway">
    <text evidence="1">Metabolic intermediate metabolism; carbamoyl phosphate degradation; CO(2) and NH(3) from carbamoyl phosphate: step 1/1.</text>
</comment>
<sequence>MSKTVVVALGGNAIQQADEEPTYINQLNNIKKSCKFLSLLVKQGYRLVITHGNGPQVGRLLQQNEEAQNVVPPFPLDVLNAQTQGFIGYMIEQSLLNELKQNHLTVSVVSMMTRVQVSSEDEDYLDPSKPVGTFYTEEEAKQLQVSNRWKMKKDANRGWRRVVPSPKPLRILGADTIRELSENGNIVIAGGGGGIPVICKSTDADVGIEAVIDKDRSGCKLAEEIEADVFMVLTDIDHVYVNYGKADEKALENLTVDELEKYIEEGHFSKGSMGPKVEAALSFAKTGGTSIICALDKAEEALQGQTGTIVNPVEKQVTVS</sequence>
<dbReference type="PRINTS" id="PR01469">
    <property type="entry name" value="CARBMTKINASE"/>
</dbReference>
<dbReference type="NCBIfam" id="TIGR00746">
    <property type="entry name" value="arcC"/>
    <property type="match status" value="1"/>
</dbReference>
<dbReference type="InterPro" id="IPR003964">
    <property type="entry name" value="Carb_kinase"/>
</dbReference>
<keyword evidence="6 9" id="KW-0418">Kinase</keyword>
<dbReference type="PIRSF" id="PIRSF000723">
    <property type="entry name" value="Carbamate_kin"/>
    <property type="match status" value="1"/>
</dbReference>
<dbReference type="FunFam" id="3.40.1160.10:FF:000007">
    <property type="entry name" value="Carbamate kinase"/>
    <property type="match status" value="1"/>
</dbReference>
<dbReference type="PANTHER" id="PTHR30409:SF1">
    <property type="entry name" value="CARBAMATE KINASE-RELATED"/>
    <property type="match status" value="1"/>
</dbReference>
<dbReference type="RefSeq" id="WP_200124343.1">
    <property type="nucleotide sequence ID" value="NZ_CP054705.1"/>
</dbReference>
<organism evidence="11 12">
    <name type="scientific">Salicibibacter cibarius</name>
    <dbReference type="NCBI Taxonomy" id="2743000"/>
    <lineage>
        <taxon>Bacteria</taxon>
        <taxon>Bacillati</taxon>
        <taxon>Bacillota</taxon>
        <taxon>Bacilli</taxon>
        <taxon>Bacillales</taxon>
        <taxon>Bacillaceae</taxon>
        <taxon>Salicibibacter</taxon>
    </lineage>
</organism>
<evidence type="ECO:0000256" key="6">
    <source>
        <dbReference type="ARBA" id="ARBA00022777"/>
    </source>
</evidence>
<dbReference type="UniPathway" id="UPA00996">
    <property type="reaction ID" value="UER00366"/>
</dbReference>
<evidence type="ECO:0000313" key="12">
    <source>
        <dbReference type="Proteomes" id="UP000595823"/>
    </source>
</evidence>
<keyword evidence="5 9" id="KW-0808">Transferase</keyword>
<comment type="catalytic activity">
    <reaction evidence="7">
        <text>hydrogencarbonate + NH4(+) + ATP = carbamoyl phosphate + ADP + H2O + H(+)</text>
        <dbReference type="Rhea" id="RHEA:10152"/>
        <dbReference type="ChEBI" id="CHEBI:15377"/>
        <dbReference type="ChEBI" id="CHEBI:15378"/>
        <dbReference type="ChEBI" id="CHEBI:17544"/>
        <dbReference type="ChEBI" id="CHEBI:28938"/>
        <dbReference type="ChEBI" id="CHEBI:30616"/>
        <dbReference type="ChEBI" id="CHEBI:58228"/>
        <dbReference type="ChEBI" id="CHEBI:456216"/>
        <dbReference type="EC" id="2.7.2.2"/>
    </reaction>
</comment>
<evidence type="ECO:0000256" key="9">
    <source>
        <dbReference type="PIRNR" id="PIRNR000723"/>
    </source>
</evidence>
<dbReference type="EMBL" id="CP054705">
    <property type="protein sequence ID" value="QQK77221.1"/>
    <property type="molecule type" value="Genomic_DNA"/>
</dbReference>
<gene>
    <name evidence="11" type="primary">arcC</name>
    <name evidence="11" type="ORF">HUG15_17645</name>
</gene>
<comment type="similarity">
    <text evidence="2 9">Belongs to the carbamate kinase family.</text>
</comment>
<dbReference type="GO" id="GO:0008804">
    <property type="term" value="F:carbamate kinase activity"/>
    <property type="evidence" value="ECO:0007669"/>
    <property type="project" value="UniProtKB-UniRule"/>
</dbReference>